<dbReference type="Gene3D" id="1.10.1240.10">
    <property type="entry name" value="Methionine synthase domain"/>
    <property type="match status" value="1"/>
</dbReference>
<proteinExistence type="inferred from homology"/>
<gene>
    <name evidence="6" type="ORF">MSL71_51350</name>
</gene>
<dbReference type="PROSITE" id="PS51332">
    <property type="entry name" value="B12_BINDING"/>
    <property type="match status" value="1"/>
</dbReference>
<organism evidence="6 7">
    <name type="scientific">Desulfoluna butyratoxydans</name>
    <dbReference type="NCBI Taxonomy" id="231438"/>
    <lineage>
        <taxon>Bacteria</taxon>
        <taxon>Pseudomonadati</taxon>
        <taxon>Thermodesulfobacteriota</taxon>
        <taxon>Desulfobacteria</taxon>
        <taxon>Desulfobacterales</taxon>
        <taxon>Desulfolunaceae</taxon>
        <taxon>Desulfoluna</taxon>
    </lineage>
</organism>
<dbReference type="GO" id="GO:0046653">
    <property type="term" value="P:tetrahydrofolate metabolic process"/>
    <property type="evidence" value="ECO:0007669"/>
    <property type="project" value="TreeGrafter"/>
</dbReference>
<sequence length="211" mass="22048">MSNHDAIMASLMSGDTDQLIDRVNSSLDAGIPAVEILNEGLIATMDLVGEKMESGEMFIPEVIMCAQAMTSAVEILKPQLGEGDNRNVGTLVIGTVKGDLHDIGKNLVRMMLESSGFGVVDLGVDVEPEAFVEAARKHDADIVALSALLTTTMPMLKKTMDAFEEAGLRDSVKILIGGAPVNQGFADEIGADGYAPDAGSASKLAKAVVTA</sequence>
<dbReference type="InterPro" id="IPR036724">
    <property type="entry name" value="Cobalamin-bd_sf"/>
</dbReference>
<dbReference type="SUPFAM" id="SSF47644">
    <property type="entry name" value="Methionine synthase domain"/>
    <property type="match status" value="1"/>
</dbReference>
<keyword evidence="2" id="KW-0479">Metal-binding</keyword>
<evidence type="ECO:0000259" key="5">
    <source>
        <dbReference type="PROSITE" id="PS51337"/>
    </source>
</evidence>
<evidence type="ECO:0000256" key="3">
    <source>
        <dbReference type="ARBA" id="ARBA00023285"/>
    </source>
</evidence>
<keyword evidence="3" id="KW-0170">Cobalt</keyword>
<dbReference type="Gene3D" id="3.40.50.280">
    <property type="entry name" value="Cobalamin-binding domain"/>
    <property type="match status" value="1"/>
</dbReference>
<accession>A0A4U8YSS0</accession>
<dbReference type="AlphaFoldDB" id="A0A4U8YSS0"/>
<evidence type="ECO:0000256" key="2">
    <source>
        <dbReference type="ARBA" id="ARBA00022723"/>
    </source>
</evidence>
<feature type="domain" description="B12-binding N-terminal" evidence="5">
    <location>
        <begin position="1"/>
        <end position="88"/>
    </location>
</feature>
<name>A0A4U8YSS0_9BACT</name>
<evidence type="ECO:0000313" key="6">
    <source>
        <dbReference type="EMBL" id="VFQ47435.1"/>
    </source>
</evidence>
<dbReference type="CDD" id="cd02070">
    <property type="entry name" value="corrinoid_protein_B12-BD"/>
    <property type="match status" value="1"/>
</dbReference>
<dbReference type="FunFam" id="3.40.50.280:FF:000003">
    <property type="entry name" value="Dimethylamine methyltransferase corrinoid protein"/>
    <property type="match status" value="1"/>
</dbReference>
<comment type="similarity">
    <text evidence="1">Belongs to the methylamine corrinoid protein family.</text>
</comment>
<feature type="domain" description="B12-binding" evidence="4">
    <location>
        <begin position="88"/>
        <end position="211"/>
    </location>
</feature>
<dbReference type="EMBL" id="CAADHO010000017">
    <property type="protein sequence ID" value="VFQ47435.1"/>
    <property type="molecule type" value="Genomic_DNA"/>
</dbReference>
<dbReference type="GO" id="GO:0005829">
    <property type="term" value="C:cytosol"/>
    <property type="evidence" value="ECO:0007669"/>
    <property type="project" value="TreeGrafter"/>
</dbReference>
<dbReference type="RefSeq" id="WP_180147239.1">
    <property type="nucleotide sequence ID" value="NZ_CAADHO010000017.1"/>
</dbReference>
<dbReference type="InterPro" id="IPR050554">
    <property type="entry name" value="Met_Synthase/Corrinoid"/>
</dbReference>
<dbReference type="InterPro" id="IPR003759">
    <property type="entry name" value="Cbl-bd_cap"/>
</dbReference>
<protein>
    <submittedName>
        <fullName evidence="6">Cobalamin (Vitamin b12)-binding domain</fullName>
    </submittedName>
</protein>
<reference evidence="6 7" key="1">
    <citation type="submission" date="2019-03" db="EMBL/GenBank/DDBJ databases">
        <authorList>
            <person name="Nijsse B."/>
        </authorList>
    </citation>
    <scope>NUCLEOTIDE SEQUENCE [LARGE SCALE GENOMIC DNA]</scope>
    <source>
        <strain evidence="6">Desulfoluna butyratoxydans MSL71</strain>
    </source>
</reference>
<dbReference type="Pfam" id="PF02310">
    <property type="entry name" value="B12-binding"/>
    <property type="match status" value="1"/>
</dbReference>
<dbReference type="PROSITE" id="PS51337">
    <property type="entry name" value="B12_BINDING_NTER"/>
    <property type="match status" value="1"/>
</dbReference>
<evidence type="ECO:0000313" key="7">
    <source>
        <dbReference type="Proteomes" id="UP000507962"/>
    </source>
</evidence>
<dbReference type="GO" id="GO:0046872">
    <property type="term" value="F:metal ion binding"/>
    <property type="evidence" value="ECO:0007669"/>
    <property type="project" value="UniProtKB-KW"/>
</dbReference>
<evidence type="ECO:0000259" key="4">
    <source>
        <dbReference type="PROSITE" id="PS51332"/>
    </source>
</evidence>
<dbReference type="InterPro" id="IPR006158">
    <property type="entry name" value="Cobalamin-bd"/>
</dbReference>
<dbReference type="GO" id="GO:0050667">
    <property type="term" value="P:homocysteine metabolic process"/>
    <property type="evidence" value="ECO:0007669"/>
    <property type="project" value="TreeGrafter"/>
</dbReference>
<evidence type="ECO:0000256" key="1">
    <source>
        <dbReference type="ARBA" id="ARBA00010854"/>
    </source>
</evidence>
<keyword evidence="7" id="KW-1185">Reference proteome</keyword>
<dbReference type="GO" id="GO:0008705">
    <property type="term" value="F:methionine synthase activity"/>
    <property type="evidence" value="ECO:0007669"/>
    <property type="project" value="TreeGrafter"/>
</dbReference>
<dbReference type="Pfam" id="PF02607">
    <property type="entry name" value="B12-binding_2"/>
    <property type="match status" value="1"/>
</dbReference>
<dbReference type="PANTHER" id="PTHR45833">
    <property type="entry name" value="METHIONINE SYNTHASE"/>
    <property type="match status" value="1"/>
</dbReference>
<dbReference type="SMART" id="SM01018">
    <property type="entry name" value="B12-binding_2"/>
    <property type="match status" value="1"/>
</dbReference>
<dbReference type="Proteomes" id="UP000507962">
    <property type="component" value="Unassembled WGS sequence"/>
</dbReference>
<dbReference type="PANTHER" id="PTHR45833:SF1">
    <property type="entry name" value="METHIONINE SYNTHASE"/>
    <property type="match status" value="1"/>
</dbReference>
<dbReference type="SUPFAM" id="SSF52242">
    <property type="entry name" value="Cobalamin (vitamin B12)-binding domain"/>
    <property type="match status" value="1"/>
</dbReference>
<dbReference type="GO" id="GO:0031419">
    <property type="term" value="F:cobalamin binding"/>
    <property type="evidence" value="ECO:0007669"/>
    <property type="project" value="InterPro"/>
</dbReference>
<dbReference type="InterPro" id="IPR036594">
    <property type="entry name" value="Meth_synthase_dom"/>
</dbReference>